<evidence type="ECO:0000256" key="3">
    <source>
        <dbReference type="HAMAP-Rule" id="MF_01077"/>
    </source>
</evidence>
<dbReference type="FunFam" id="3.30.300.70:FF:000001">
    <property type="entry name" value="Ribosome maturation factor RimP"/>
    <property type="match status" value="1"/>
</dbReference>
<evidence type="ECO:0000256" key="2">
    <source>
        <dbReference type="ARBA" id="ARBA00022517"/>
    </source>
</evidence>
<dbReference type="InterPro" id="IPR028998">
    <property type="entry name" value="RimP_C"/>
</dbReference>
<organism evidence="6 7">
    <name type="scientific">Candidatus Profftia tarda</name>
    <dbReference type="NCBI Taxonomy" id="1177216"/>
    <lineage>
        <taxon>Bacteria</taxon>
        <taxon>Pseudomonadati</taxon>
        <taxon>Pseudomonadota</taxon>
        <taxon>Gammaproteobacteria</taxon>
        <taxon>Enterobacterales</taxon>
        <taxon>Enterobacteriaceae</taxon>
        <taxon>Candidatus Profftia</taxon>
    </lineage>
</organism>
<evidence type="ECO:0000259" key="5">
    <source>
        <dbReference type="Pfam" id="PF17384"/>
    </source>
</evidence>
<dbReference type="Pfam" id="PF02576">
    <property type="entry name" value="RimP_N"/>
    <property type="match status" value="1"/>
</dbReference>
<comment type="subcellular location">
    <subcellularLocation>
        <location evidence="3">Cytoplasm</location>
    </subcellularLocation>
</comment>
<feature type="domain" description="Ribosome maturation factor RimP C-terminal" evidence="5">
    <location>
        <begin position="85"/>
        <end position="147"/>
    </location>
</feature>
<dbReference type="PANTHER" id="PTHR33867:SF1">
    <property type="entry name" value="RIBOSOME MATURATION FACTOR RIMP"/>
    <property type="match status" value="1"/>
</dbReference>
<dbReference type="KEGG" id="ptf:PROFFT_A_03450"/>
<dbReference type="Proteomes" id="UP000683585">
    <property type="component" value="Chromosome"/>
</dbReference>
<reference evidence="6" key="1">
    <citation type="submission" date="2020-10" db="EMBL/GenBank/DDBJ databases">
        <authorList>
            <person name="Szabo G."/>
        </authorList>
    </citation>
    <scope>NUCLEOTIDE SEQUENCE</scope>
    <source>
        <strain evidence="6">PROFFT</strain>
    </source>
</reference>
<dbReference type="GO" id="GO:0005829">
    <property type="term" value="C:cytosol"/>
    <property type="evidence" value="ECO:0007669"/>
    <property type="project" value="TreeGrafter"/>
</dbReference>
<keyword evidence="1 3" id="KW-0963">Cytoplasm</keyword>
<dbReference type="PANTHER" id="PTHR33867">
    <property type="entry name" value="RIBOSOME MATURATION FACTOR RIMP"/>
    <property type="match status" value="1"/>
</dbReference>
<name>A0A8E4F1S1_9ENTR</name>
<sequence length="153" mass="17492">MSILKQKLTEIISGKIEELGFEFLGIEFISGRNSILRVYIDHESGINIDDCANVSCQVNTILDIEDPIKVAYNLEVSSPGINRPIFTTEHYLRFIGREVLIVLRMASKHRHIWQGIIKDVENEIITVTVDKRDKIFALKNIQKANLVTPLLKF</sequence>
<evidence type="ECO:0000313" key="6">
    <source>
        <dbReference type="EMBL" id="CAD6510136.1"/>
    </source>
</evidence>
<comment type="similarity">
    <text evidence="3">Belongs to the RimP family.</text>
</comment>
<comment type="function">
    <text evidence="3">Required for maturation of 30S ribosomal subunits.</text>
</comment>
<evidence type="ECO:0000313" key="7">
    <source>
        <dbReference type="Proteomes" id="UP000683585"/>
    </source>
</evidence>
<dbReference type="CDD" id="cd01734">
    <property type="entry name" value="YlxS_C"/>
    <property type="match status" value="1"/>
</dbReference>
<dbReference type="InterPro" id="IPR003728">
    <property type="entry name" value="Ribosome_maturation_RimP"/>
</dbReference>
<dbReference type="AlphaFoldDB" id="A0A8E4F1S1"/>
<proteinExistence type="inferred from homology"/>
<feature type="domain" description="Ribosome maturation factor RimP N-terminal" evidence="4">
    <location>
        <begin position="12"/>
        <end position="81"/>
    </location>
</feature>
<protein>
    <recommendedName>
        <fullName evidence="3">Ribosome maturation factor RimP</fullName>
    </recommendedName>
</protein>
<dbReference type="RefSeq" id="WP_216782155.1">
    <property type="nucleotide sequence ID" value="NZ_LR890047.1"/>
</dbReference>
<accession>A0A8E4F1S1</accession>
<evidence type="ECO:0000259" key="4">
    <source>
        <dbReference type="Pfam" id="PF02576"/>
    </source>
</evidence>
<dbReference type="NCBIfam" id="NF000927">
    <property type="entry name" value="PRK00092.1-1"/>
    <property type="match status" value="1"/>
</dbReference>
<keyword evidence="2 3" id="KW-0690">Ribosome biogenesis</keyword>
<dbReference type="HAMAP" id="MF_01077">
    <property type="entry name" value="RimP"/>
    <property type="match status" value="1"/>
</dbReference>
<keyword evidence="7" id="KW-1185">Reference proteome</keyword>
<evidence type="ECO:0000256" key="1">
    <source>
        <dbReference type="ARBA" id="ARBA00022490"/>
    </source>
</evidence>
<dbReference type="GO" id="GO:0006412">
    <property type="term" value="P:translation"/>
    <property type="evidence" value="ECO:0007669"/>
    <property type="project" value="TreeGrafter"/>
</dbReference>
<gene>
    <name evidence="3 6" type="primary">rimP</name>
    <name evidence="6" type="ORF">PROFFT_A_03450</name>
</gene>
<dbReference type="EMBL" id="LR890047">
    <property type="protein sequence ID" value="CAD6510136.1"/>
    <property type="molecule type" value="Genomic_DNA"/>
</dbReference>
<dbReference type="Pfam" id="PF17384">
    <property type="entry name" value="DUF150_C"/>
    <property type="match status" value="1"/>
</dbReference>
<dbReference type="GO" id="GO:0000028">
    <property type="term" value="P:ribosomal small subunit assembly"/>
    <property type="evidence" value="ECO:0007669"/>
    <property type="project" value="TreeGrafter"/>
</dbReference>
<dbReference type="InterPro" id="IPR028989">
    <property type="entry name" value="RimP_N"/>
</dbReference>